<organism evidence="2">
    <name type="scientific">Helicobacter pylori</name>
    <name type="common">Campylobacter pylori</name>
    <dbReference type="NCBI Taxonomy" id="210"/>
    <lineage>
        <taxon>Bacteria</taxon>
        <taxon>Pseudomonadati</taxon>
        <taxon>Campylobacterota</taxon>
        <taxon>Epsilonproteobacteria</taxon>
        <taxon>Campylobacterales</taxon>
        <taxon>Helicobacteraceae</taxon>
        <taxon>Helicobacter</taxon>
    </lineage>
</organism>
<accession>A0A3G1LXN2</accession>
<dbReference type="EMBL" id="KX838302">
    <property type="protein sequence ID" value="AUO31170.1"/>
    <property type="molecule type" value="Genomic_DNA"/>
</dbReference>
<keyword evidence="1" id="KW-0812">Transmembrane</keyword>
<evidence type="ECO:0000313" key="2">
    <source>
        <dbReference type="EMBL" id="AUO31170.1"/>
    </source>
</evidence>
<keyword evidence="1" id="KW-1133">Transmembrane helix</keyword>
<keyword evidence="1" id="KW-0472">Membrane</keyword>
<proteinExistence type="predicted"/>
<sequence length="105" mass="12476">MLKLVKYFEKGFCMFKSRLNSWILLGILGVLVVVFWDVIKYKIEDLQHDYYLSQVKEREEYYKNHVEEALKKDSECFEKGGDKVDCSAAMRIAAGERNRRMLEIK</sequence>
<feature type="transmembrane region" description="Helical" evidence="1">
    <location>
        <begin position="21"/>
        <end position="39"/>
    </location>
</feature>
<name>A0A3G1LXN2_HELPX</name>
<dbReference type="AlphaFoldDB" id="A0A3G1LXN2"/>
<protein>
    <submittedName>
        <fullName evidence="2">Uncharacterized protein</fullName>
    </submittedName>
</protein>
<reference evidence="2" key="1">
    <citation type="journal article" date="2017" name="Helicobacter">
        <title>The expression of Helicobacter pylori tfs plasticity zone cluster is regulated by pH and adherence, and its composition is associated with differential gastric IL-8 secretion.</title>
        <authorList>
            <person name="Silva B."/>
            <person name="Nunes A."/>
            <person name="Vale F.F."/>
            <person name="Rocha R."/>
            <person name="Gomes J.P."/>
            <person name="Dias R."/>
            <person name="Oleastro M."/>
        </authorList>
    </citation>
    <scope>NUCLEOTIDE SEQUENCE</scope>
    <source>
        <strain evidence="2">HpPt4497U</strain>
    </source>
</reference>
<evidence type="ECO:0000256" key="1">
    <source>
        <dbReference type="SAM" id="Phobius"/>
    </source>
</evidence>